<dbReference type="RefSeq" id="WP_109677295.1">
    <property type="nucleotide sequence ID" value="NZ_CP086615.1"/>
</dbReference>
<evidence type="ECO:0000259" key="3">
    <source>
        <dbReference type="Pfam" id="PF13464"/>
    </source>
</evidence>
<dbReference type="AlphaFoldDB" id="A0A2U2N511"/>
<dbReference type="OrthoDB" id="9790252at2"/>
<dbReference type="Proteomes" id="UP000245474">
    <property type="component" value="Unassembled WGS sequence"/>
</dbReference>
<dbReference type="Gene3D" id="1.10.260.40">
    <property type="entry name" value="lambda repressor-like DNA-binding domains"/>
    <property type="match status" value="1"/>
</dbReference>
<keyword evidence="2" id="KW-0472">Membrane</keyword>
<dbReference type="PANTHER" id="PTHR34475:SF1">
    <property type="entry name" value="CYTOSKELETON PROTEIN RODZ"/>
    <property type="match status" value="1"/>
</dbReference>
<feature type="compositionally biased region" description="Low complexity" evidence="1">
    <location>
        <begin position="277"/>
        <end position="301"/>
    </location>
</feature>
<name>A0A2U2N511_9GAMM</name>
<dbReference type="EMBL" id="QFFI01000007">
    <property type="protein sequence ID" value="PWG64059.1"/>
    <property type="molecule type" value="Genomic_DNA"/>
</dbReference>
<evidence type="ECO:0000313" key="4">
    <source>
        <dbReference type="EMBL" id="PWG64059.1"/>
    </source>
</evidence>
<keyword evidence="2" id="KW-0812">Transmembrane</keyword>
<gene>
    <name evidence="4" type="ORF">DEM34_06040</name>
</gene>
<dbReference type="PANTHER" id="PTHR34475">
    <property type="match status" value="1"/>
</dbReference>
<feature type="compositionally biased region" description="Low complexity" evidence="1">
    <location>
        <begin position="310"/>
        <end position="330"/>
    </location>
</feature>
<dbReference type="Pfam" id="PF13413">
    <property type="entry name" value="HTH_25"/>
    <property type="match status" value="1"/>
</dbReference>
<dbReference type="InterPro" id="IPR010982">
    <property type="entry name" value="Lambda_DNA-bd_dom_sf"/>
</dbReference>
<sequence length="453" mass="46259">MADSEPQVGETASARPRQGPGRLLRDQRLRRELSVGDVADGLHLDARTIDALERDDYAGLPPVTFVRGYLRAYARLLELPDDEVLKRFDAMGVSDGTRPLTPSVGDAGTAPAPTPAVRRRSGGLFAVSLALVLVIGGVGGGAWLLQQRDWSLPGLDRLLGSGPATESADGDGNLALAPEASDSTADADAAPDPRTDGSTAAEPETGISSESAREPPPVDGNTAASGRTAEQPVFDPELVEPPAAGDSDNADANAPEASDGGGLSPAPEELADDEAAGPDTTAPEAPAAEPRLGDAAPPAEAMPRRRAGDDSAATAGTSGGDAPADSGAAPVEPDSLLAGEADEGTTRPGAGADGTEAPADGQGGDTQGAPAAEDQETLRFSFSGESWMEVRDARGERLLFGLEEGGVREVAGVPPFEIVVGDTQNVSLEREGESVPLEQYARDRVARFTLGSP</sequence>
<dbReference type="GO" id="GO:0003677">
    <property type="term" value="F:DNA binding"/>
    <property type="evidence" value="ECO:0007669"/>
    <property type="project" value="InterPro"/>
</dbReference>
<feature type="region of interest" description="Disordered" evidence="1">
    <location>
        <begin position="162"/>
        <end position="376"/>
    </location>
</feature>
<dbReference type="InterPro" id="IPR050400">
    <property type="entry name" value="Bact_Cytoskel_RodZ"/>
</dbReference>
<feature type="domain" description="Cytoskeleton protein RodZ-like C-terminal" evidence="3">
    <location>
        <begin position="379"/>
        <end position="449"/>
    </location>
</feature>
<evidence type="ECO:0000256" key="2">
    <source>
        <dbReference type="SAM" id="Phobius"/>
    </source>
</evidence>
<dbReference type="InterPro" id="IPR025194">
    <property type="entry name" value="RodZ-like_C"/>
</dbReference>
<evidence type="ECO:0000256" key="1">
    <source>
        <dbReference type="SAM" id="MobiDB-lite"/>
    </source>
</evidence>
<feature type="transmembrane region" description="Helical" evidence="2">
    <location>
        <begin position="124"/>
        <end position="145"/>
    </location>
</feature>
<feature type="compositionally biased region" description="Low complexity" evidence="1">
    <location>
        <begin position="180"/>
        <end position="192"/>
    </location>
</feature>
<reference evidence="4 5" key="1">
    <citation type="submission" date="2018-05" db="EMBL/GenBank/DDBJ databases">
        <title>Spiribacter halobius sp. nov., a moderately halophilic bacterium isolated from marine solar saltern.</title>
        <authorList>
            <person name="Zheng W.-S."/>
            <person name="Lu D.-C."/>
            <person name="Du Z.-J."/>
        </authorList>
    </citation>
    <scope>NUCLEOTIDE SEQUENCE [LARGE SCALE GENOMIC DNA]</scope>
    <source>
        <strain evidence="4 5">E85</strain>
    </source>
</reference>
<dbReference type="Pfam" id="PF13464">
    <property type="entry name" value="RodZ_C"/>
    <property type="match status" value="1"/>
</dbReference>
<proteinExistence type="predicted"/>
<protein>
    <recommendedName>
        <fullName evidence="3">Cytoskeleton protein RodZ-like C-terminal domain-containing protein</fullName>
    </recommendedName>
</protein>
<comment type="caution">
    <text evidence="4">The sequence shown here is derived from an EMBL/GenBank/DDBJ whole genome shotgun (WGS) entry which is preliminary data.</text>
</comment>
<accession>A0A2U2N511</accession>
<feature type="region of interest" description="Disordered" evidence="1">
    <location>
        <begin position="1"/>
        <end position="23"/>
    </location>
</feature>
<keyword evidence="2" id="KW-1133">Transmembrane helix</keyword>
<organism evidence="4 5">
    <name type="scientific">Sediminicurvatus halobius</name>
    <dbReference type="NCBI Taxonomy" id="2182432"/>
    <lineage>
        <taxon>Bacteria</taxon>
        <taxon>Pseudomonadati</taxon>
        <taxon>Pseudomonadota</taxon>
        <taxon>Gammaproteobacteria</taxon>
        <taxon>Chromatiales</taxon>
        <taxon>Ectothiorhodospiraceae</taxon>
        <taxon>Sediminicurvatus</taxon>
    </lineage>
</organism>
<feature type="compositionally biased region" description="Low complexity" evidence="1">
    <location>
        <begin position="241"/>
        <end position="255"/>
    </location>
</feature>
<keyword evidence="5" id="KW-1185">Reference proteome</keyword>
<evidence type="ECO:0000313" key="5">
    <source>
        <dbReference type="Proteomes" id="UP000245474"/>
    </source>
</evidence>